<feature type="domain" description="Solute-binding protein family 3/N-terminal" evidence="3">
    <location>
        <begin position="37"/>
        <end position="264"/>
    </location>
</feature>
<dbReference type="PANTHER" id="PTHR35936:SF25">
    <property type="entry name" value="ABC TRANSPORTER SUBSTRATE-BINDING PROTEIN"/>
    <property type="match status" value="1"/>
</dbReference>
<evidence type="ECO:0000256" key="1">
    <source>
        <dbReference type="ARBA" id="ARBA00022729"/>
    </source>
</evidence>
<accession>A0A931J5C6</accession>
<keyword evidence="1 2" id="KW-0732">Signal</keyword>
<dbReference type="InterPro" id="IPR001638">
    <property type="entry name" value="Solute-binding_3/MltF_N"/>
</dbReference>
<proteinExistence type="predicted"/>
<dbReference type="Proteomes" id="UP000613266">
    <property type="component" value="Unassembled WGS sequence"/>
</dbReference>
<dbReference type="EMBL" id="JAEDAK010000003">
    <property type="protein sequence ID" value="MBH9576465.1"/>
    <property type="molecule type" value="Genomic_DNA"/>
</dbReference>
<dbReference type="Gene3D" id="3.40.190.10">
    <property type="entry name" value="Periplasmic binding protein-like II"/>
    <property type="match status" value="2"/>
</dbReference>
<protein>
    <submittedName>
        <fullName evidence="4">Transporter substrate-binding domain-containing protein</fullName>
    </submittedName>
</protein>
<feature type="signal peptide" evidence="2">
    <location>
        <begin position="1"/>
        <end position="23"/>
    </location>
</feature>
<dbReference type="SUPFAM" id="SSF53850">
    <property type="entry name" value="Periplasmic binding protein-like II"/>
    <property type="match status" value="1"/>
</dbReference>
<dbReference type="Pfam" id="PF00497">
    <property type="entry name" value="SBP_bac_3"/>
    <property type="match status" value="1"/>
</dbReference>
<comment type="caution">
    <text evidence="4">The sequence shown here is derived from an EMBL/GenBank/DDBJ whole genome shotgun (WGS) entry which is preliminary data.</text>
</comment>
<sequence>MLKLRFAAVFLSLIALGSGGALANPALRTVAVCDDVAEWPPFTYRERDARGQAQAKVVGYSVEVLRRILAPQRITLKVELLPWVRCLREVESGQQFQMALNASFSPEREARFLLSQPYYETTHTYFYSRKVYPRGLQLRDVADLTRYHICGVHGYNYSAYGLSDEQVDRGALDFSRVIAKLHAGRCEIGIEKLEAVAGFKRLGRDLLADPDLGHAPIPGLARGEFHMLISRQHPQGEALRALIDRGLKALRESGELRELRQRYLS</sequence>
<name>A0A931J5C6_9BURK</name>
<evidence type="ECO:0000313" key="5">
    <source>
        <dbReference type="Proteomes" id="UP000613266"/>
    </source>
</evidence>
<reference evidence="4" key="1">
    <citation type="submission" date="2020-12" db="EMBL/GenBank/DDBJ databases">
        <title>The genome sequence of Inhella sp. 1Y17.</title>
        <authorList>
            <person name="Liu Y."/>
        </authorList>
    </citation>
    <scope>NUCLEOTIDE SEQUENCE</scope>
    <source>
        <strain evidence="4">1Y17</strain>
    </source>
</reference>
<dbReference type="RefSeq" id="WP_198110082.1">
    <property type="nucleotide sequence ID" value="NZ_JAEDAK010000003.1"/>
</dbReference>
<organism evidence="4 5">
    <name type="scientific">Inhella proteolytica</name>
    <dbReference type="NCBI Taxonomy" id="2795029"/>
    <lineage>
        <taxon>Bacteria</taxon>
        <taxon>Pseudomonadati</taxon>
        <taxon>Pseudomonadota</taxon>
        <taxon>Betaproteobacteria</taxon>
        <taxon>Burkholderiales</taxon>
        <taxon>Sphaerotilaceae</taxon>
        <taxon>Inhella</taxon>
    </lineage>
</organism>
<feature type="chain" id="PRO_5037507377" evidence="2">
    <location>
        <begin position="24"/>
        <end position="265"/>
    </location>
</feature>
<dbReference type="AlphaFoldDB" id="A0A931J5C6"/>
<evidence type="ECO:0000313" key="4">
    <source>
        <dbReference type="EMBL" id="MBH9576465.1"/>
    </source>
</evidence>
<keyword evidence="5" id="KW-1185">Reference proteome</keyword>
<evidence type="ECO:0000256" key="2">
    <source>
        <dbReference type="SAM" id="SignalP"/>
    </source>
</evidence>
<dbReference type="PANTHER" id="PTHR35936">
    <property type="entry name" value="MEMBRANE-BOUND LYTIC MUREIN TRANSGLYCOSYLASE F"/>
    <property type="match status" value="1"/>
</dbReference>
<gene>
    <name evidence="4" type="ORF">I7X39_06080</name>
</gene>
<evidence type="ECO:0000259" key="3">
    <source>
        <dbReference type="Pfam" id="PF00497"/>
    </source>
</evidence>